<evidence type="ECO:0000313" key="3">
    <source>
        <dbReference type="EMBL" id="QLK25544.1"/>
    </source>
</evidence>
<dbReference type="PROSITE" id="PS51737">
    <property type="entry name" value="RECOMBINASE_DNA_BIND"/>
    <property type="match status" value="1"/>
</dbReference>
<dbReference type="InterPro" id="IPR006119">
    <property type="entry name" value="Resolv_N"/>
</dbReference>
<keyword evidence="4" id="KW-1185">Reference proteome</keyword>
<dbReference type="PANTHER" id="PTHR30461:SF23">
    <property type="entry name" value="DNA RECOMBINASE-RELATED"/>
    <property type="match status" value="1"/>
</dbReference>
<dbReference type="EMBL" id="CP059154">
    <property type="protein sequence ID" value="QLK25544.1"/>
    <property type="molecule type" value="Genomic_DNA"/>
</dbReference>
<protein>
    <submittedName>
        <fullName evidence="3">Recombinase family protein</fullName>
    </submittedName>
</protein>
<dbReference type="OrthoDB" id="24728at2157"/>
<organism evidence="3 4">
    <name type="scientific">Natrinema zhouii</name>
    <dbReference type="NCBI Taxonomy" id="1710539"/>
    <lineage>
        <taxon>Archaea</taxon>
        <taxon>Methanobacteriati</taxon>
        <taxon>Methanobacteriota</taxon>
        <taxon>Stenosarchaea group</taxon>
        <taxon>Halobacteria</taxon>
        <taxon>Halobacteriales</taxon>
        <taxon>Natrialbaceae</taxon>
        <taxon>Natrinema</taxon>
    </lineage>
</organism>
<name>A0A7D6GU25_9EURY</name>
<dbReference type="Gene3D" id="3.90.1750.20">
    <property type="entry name" value="Putative Large Serine Recombinase, Chain B, Domain 2"/>
    <property type="match status" value="1"/>
</dbReference>
<dbReference type="SMART" id="SM00857">
    <property type="entry name" value="Resolvase"/>
    <property type="match status" value="1"/>
</dbReference>
<dbReference type="InterPro" id="IPR011109">
    <property type="entry name" value="DNA_bind_recombinase_dom"/>
</dbReference>
<dbReference type="Pfam" id="PF00239">
    <property type="entry name" value="Resolvase"/>
    <property type="match status" value="1"/>
</dbReference>
<dbReference type="RefSeq" id="WP_180840733.1">
    <property type="nucleotide sequence ID" value="NZ_CP059154.1"/>
</dbReference>
<dbReference type="GO" id="GO:0000150">
    <property type="term" value="F:DNA strand exchange activity"/>
    <property type="evidence" value="ECO:0007669"/>
    <property type="project" value="InterPro"/>
</dbReference>
<feature type="domain" description="Resolvase/invertase-type recombinase catalytic" evidence="1">
    <location>
        <begin position="20"/>
        <end position="166"/>
    </location>
</feature>
<reference evidence="3 4" key="1">
    <citation type="submission" date="2020-07" db="EMBL/GenBank/DDBJ databases">
        <title>Natrinema (YPL30) sp. nov. and Haloterrigena xxxxxx (YPL8) sp. nov., isolated from a salt mine.</title>
        <authorList>
            <person name="Cui H."/>
        </authorList>
    </citation>
    <scope>NUCLEOTIDE SEQUENCE [LARGE SCALE GENOMIC DNA]</scope>
    <source>
        <strain evidence="3 4">YPL13</strain>
    </source>
</reference>
<gene>
    <name evidence="3" type="ORF">HYG81_15885</name>
</gene>
<dbReference type="InterPro" id="IPR050639">
    <property type="entry name" value="SSR_resolvase"/>
</dbReference>
<dbReference type="PROSITE" id="PS51736">
    <property type="entry name" value="RECOMBINASES_3"/>
    <property type="match status" value="1"/>
</dbReference>
<dbReference type="GeneID" id="56144716"/>
<dbReference type="PANTHER" id="PTHR30461">
    <property type="entry name" value="DNA-INVERTASE FROM LAMBDOID PROPHAGE"/>
    <property type="match status" value="1"/>
</dbReference>
<evidence type="ECO:0000259" key="1">
    <source>
        <dbReference type="PROSITE" id="PS51736"/>
    </source>
</evidence>
<dbReference type="KEGG" id="nay:HYG81_15885"/>
<dbReference type="InterPro" id="IPR038109">
    <property type="entry name" value="DNA_bind_recomb_sf"/>
</dbReference>
<accession>A0A7D6GU25</accession>
<dbReference type="Gene3D" id="3.40.50.1390">
    <property type="entry name" value="Resolvase, N-terminal catalytic domain"/>
    <property type="match status" value="1"/>
</dbReference>
<proteinExistence type="predicted"/>
<feature type="domain" description="Recombinase" evidence="2">
    <location>
        <begin position="174"/>
        <end position="279"/>
    </location>
</feature>
<evidence type="ECO:0000259" key="2">
    <source>
        <dbReference type="PROSITE" id="PS51737"/>
    </source>
</evidence>
<sequence>MFDGSVRERVSESDKKEQLRAAVYARTSSKNQEFGYSLDAQVRRSVDRCESLGWEVRFVYRDGAESGKDTDRPMFQKMLSAAEQQVFDVIVFWKLDRFSRSLMHAVQLESELREHDVNLYSVTEQIDTTSATGRFNFRNIASAAEFERDMIRQRTKMGLNELAVERKWPNDSAPLGYELDPEGRLSIVEDEKKLVIEIFELYIEERSMPEVARLLNERGHRTQAGGKWSPRAVGDILRNEIYRGDYDVADVSEHVPEYQIVDDATFEEVVSIRHRFQRDEASKSSMSDPRKERAIERMREMYRGYRSGNSTRGNPCS</sequence>
<dbReference type="AlphaFoldDB" id="A0A7D6GU25"/>
<dbReference type="InterPro" id="IPR036162">
    <property type="entry name" value="Resolvase-like_N_sf"/>
</dbReference>
<dbReference type="Proteomes" id="UP000510869">
    <property type="component" value="Chromosome"/>
</dbReference>
<evidence type="ECO:0000313" key="4">
    <source>
        <dbReference type="Proteomes" id="UP000510869"/>
    </source>
</evidence>
<dbReference type="SUPFAM" id="SSF53041">
    <property type="entry name" value="Resolvase-like"/>
    <property type="match status" value="1"/>
</dbReference>
<dbReference type="GO" id="GO:0003677">
    <property type="term" value="F:DNA binding"/>
    <property type="evidence" value="ECO:0007669"/>
    <property type="project" value="InterPro"/>
</dbReference>
<dbReference type="CDD" id="cd03768">
    <property type="entry name" value="SR_ResInv"/>
    <property type="match status" value="1"/>
</dbReference>
<dbReference type="Pfam" id="PF07508">
    <property type="entry name" value="Recombinase"/>
    <property type="match status" value="1"/>
</dbReference>